<keyword evidence="1" id="KW-0175">Coiled coil</keyword>
<proteinExistence type="predicted"/>
<gene>
    <name evidence="3" type="ORF">AWM79_07150</name>
</gene>
<evidence type="ECO:0000313" key="3">
    <source>
        <dbReference type="EMBL" id="AMB85096.1"/>
    </source>
</evidence>
<dbReference type="RefSeq" id="WP_060782502.1">
    <property type="nucleotide sequence ID" value="NZ_CP014135.1"/>
</dbReference>
<keyword evidence="2" id="KW-0812">Transmembrane</keyword>
<dbReference type="Proteomes" id="UP000063229">
    <property type="component" value="Chromosome"/>
</dbReference>
<keyword evidence="4" id="KW-1185">Reference proteome</keyword>
<sequence>MSLSEGDDMLGSEIDIEALSMFAEGYNEVVETSMTLLGASLRQITEGAQPILIRKMIAEIEKLKSWSNSSVKSNKQDVKDIKNLITGYQTYISERLDFVYKDVCYLCESKYDEVNVVKLKNQMRLLSKASNVLTERLTDQTFKDICVDLRDSYETAKTEFNNSTSLLATVPLKLESEAKAISDKLATLRSQRYKGFSSMVHRIWADVELREGKTVVKENESSPIDVKGEFTGREAPIEETVVTLAVKVAIGILVIGIIALCVNTTKIISDDIDAYRDLGRQIEIEKKKLAEIEPVYAIAREITESASRFMGGLDRLAEYFPKVAKLLIAQNEERQQILRDLEEKINNANWSSKEFKVNKEALEAHMASFKKIMKVYAMIRAIDKEKRIYYVIS</sequence>
<dbReference type="KEGG" id="pagb:AWM79_07150"/>
<keyword evidence="2" id="KW-0472">Membrane</keyword>
<keyword evidence="2" id="KW-1133">Transmembrane helix</keyword>
<evidence type="ECO:0000256" key="1">
    <source>
        <dbReference type="SAM" id="Coils"/>
    </source>
</evidence>
<protein>
    <submittedName>
        <fullName evidence="3">Uncharacterized protein</fullName>
    </submittedName>
</protein>
<accession>A0A0X1SZ51</accession>
<name>A0A0X1SZ51_PSEAA</name>
<feature type="transmembrane region" description="Helical" evidence="2">
    <location>
        <begin position="241"/>
        <end position="262"/>
    </location>
</feature>
<evidence type="ECO:0000256" key="2">
    <source>
        <dbReference type="SAM" id="Phobius"/>
    </source>
</evidence>
<feature type="coiled-coil region" evidence="1">
    <location>
        <begin position="324"/>
        <end position="358"/>
    </location>
</feature>
<organism evidence="3 4">
    <name type="scientific">Pseudomonas agarici</name>
    <dbReference type="NCBI Taxonomy" id="46677"/>
    <lineage>
        <taxon>Bacteria</taxon>
        <taxon>Pseudomonadati</taxon>
        <taxon>Pseudomonadota</taxon>
        <taxon>Gammaproteobacteria</taxon>
        <taxon>Pseudomonadales</taxon>
        <taxon>Pseudomonadaceae</taxon>
        <taxon>Pseudomonas</taxon>
    </lineage>
</organism>
<evidence type="ECO:0000313" key="4">
    <source>
        <dbReference type="Proteomes" id="UP000063229"/>
    </source>
</evidence>
<dbReference type="AlphaFoldDB" id="A0A0X1SZ51"/>
<reference evidence="3 4" key="1">
    <citation type="submission" date="2016-01" db="EMBL/GenBank/DDBJ databases">
        <authorList>
            <person name="McClelland M."/>
            <person name="Jain A."/>
            <person name="Saraogi P."/>
            <person name="Mendelson R."/>
            <person name="Westerman R."/>
            <person name="SanMiguel P."/>
            <person name="Csonka L."/>
        </authorList>
    </citation>
    <scope>NUCLEOTIDE SEQUENCE [LARGE SCALE GENOMIC DNA]</scope>
    <source>
        <strain evidence="3 4">NCPPB 2472</strain>
    </source>
</reference>
<dbReference type="EMBL" id="CP014135">
    <property type="protein sequence ID" value="AMB85096.1"/>
    <property type="molecule type" value="Genomic_DNA"/>
</dbReference>